<dbReference type="RefSeq" id="WP_049681272.1">
    <property type="nucleotide sequence ID" value="NZ_LFZW01000001.1"/>
</dbReference>
<keyword evidence="6 7" id="KW-0472">Membrane</keyword>
<keyword evidence="2 7" id="KW-0813">Transport</keyword>
<dbReference type="Gene3D" id="1.10.3720.10">
    <property type="entry name" value="MetI-like"/>
    <property type="match status" value="1"/>
</dbReference>
<dbReference type="GO" id="GO:0005524">
    <property type="term" value="F:ATP binding"/>
    <property type="evidence" value="ECO:0007669"/>
    <property type="project" value="UniProtKB-KW"/>
</dbReference>
<dbReference type="STRING" id="1679170.AC625_10615"/>
<feature type="transmembrane region" description="Helical" evidence="7">
    <location>
        <begin position="240"/>
        <end position="262"/>
    </location>
</feature>
<evidence type="ECO:0000313" key="9">
    <source>
        <dbReference type="EMBL" id="KMY49920.1"/>
    </source>
</evidence>
<dbReference type="Pfam" id="PF00528">
    <property type="entry name" value="BPD_transp_1"/>
    <property type="match status" value="1"/>
</dbReference>
<evidence type="ECO:0000313" key="10">
    <source>
        <dbReference type="Proteomes" id="UP000037146"/>
    </source>
</evidence>
<reference evidence="10" key="1">
    <citation type="submission" date="2015-07" db="EMBL/GenBank/DDBJ databases">
        <title>Genome sequencing project for genomic taxonomy and phylogenomics of Bacillus-like bacteria.</title>
        <authorList>
            <person name="Liu B."/>
            <person name="Wang J."/>
            <person name="Zhu Y."/>
            <person name="Liu G."/>
            <person name="Chen Q."/>
            <person name="Chen Z."/>
            <person name="Lan J."/>
            <person name="Che J."/>
            <person name="Ge C."/>
            <person name="Shi H."/>
            <person name="Pan Z."/>
            <person name="Liu X."/>
        </authorList>
    </citation>
    <scope>NUCLEOTIDE SEQUENCE [LARGE SCALE GENOMIC DNA]</scope>
    <source>
        <strain evidence="10">FJAT-27997</strain>
    </source>
</reference>
<dbReference type="GO" id="GO:0055085">
    <property type="term" value="P:transmembrane transport"/>
    <property type="evidence" value="ECO:0007669"/>
    <property type="project" value="InterPro"/>
</dbReference>
<dbReference type="CDD" id="cd06261">
    <property type="entry name" value="TM_PBP2"/>
    <property type="match status" value="1"/>
</dbReference>
<dbReference type="OrthoDB" id="9771544at2"/>
<keyword evidence="5 7" id="KW-1133">Transmembrane helix</keyword>
<dbReference type="PANTHER" id="PTHR43744">
    <property type="entry name" value="ABC TRANSPORTER PERMEASE PROTEIN MG189-RELATED-RELATED"/>
    <property type="match status" value="1"/>
</dbReference>
<dbReference type="Proteomes" id="UP000037146">
    <property type="component" value="Unassembled WGS sequence"/>
</dbReference>
<evidence type="ECO:0000256" key="5">
    <source>
        <dbReference type="ARBA" id="ARBA00022989"/>
    </source>
</evidence>
<evidence type="ECO:0000256" key="2">
    <source>
        <dbReference type="ARBA" id="ARBA00022448"/>
    </source>
</evidence>
<dbReference type="AlphaFoldDB" id="A0A0K9GTE2"/>
<keyword evidence="10" id="KW-1185">Reference proteome</keyword>
<evidence type="ECO:0000256" key="6">
    <source>
        <dbReference type="ARBA" id="ARBA00023136"/>
    </source>
</evidence>
<dbReference type="GO" id="GO:0005886">
    <property type="term" value="C:plasma membrane"/>
    <property type="evidence" value="ECO:0007669"/>
    <property type="project" value="UniProtKB-SubCell"/>
</dbReference>
<sequence length="277" mass="31561">MEKKFTLRKLIITIITFVVSIAFLLPFIWMLSTSFKIEADVFKFPVEWIPTRWNGLENFKEVWLGQYPFALYYWNSIKVTVITTVISVTVSAMAAYGFSKVNFPAGKFLFLIVLTTFMVPQQSILVPQFILYRYLGLFDSHFGLILLGSFSVLGTFMLRQFFMGIHSDYIDAAKIDGAGHFRIFWSIALPIVRPAIATYAILRFIWTWNDYQNPLIFLRTDGLYTIQLAMQKFTSLNGEFYSLIMAAAVSAILPLVIVFIIGQKQVIEGIAMGGVKG</sequence>
<organism evidence="9 10">
    <name type="scientific">Peribacillus loiseleuriae</name>
    <dbReference type="NCBI Taxonomy" id="1679170"/>
    <lineage>
        <taxon>Bacteria</taxon>
        <taxon>Bacillati</taxon>
        <taxon>Bacillota</taxon>
        <taxon>Bacilli</taxon>
        <taxon>Bacillales</taxon>
        <taxon>Bacillaceae</taxon>
        <taxon>Peribacillus</taxon>
    </lineage>
</organism>
<keyword evidence="4 7" id="KW-0812">Transmembrane</keyword>
<comment type="caution">
    <text evidence="9">The sequence shown here is derived from an EMBL/GenBank/DDBJ whole genome shotgun (WGS) entry which is preliminary data.</text>
</comment>
<accession>A0A0K9GTE2</accession>
<comment type="similarity">
    <text evidence="7">Belongs to the binding-protein-dependent transport system permease family.</text>
</comment>
<gene>
    <name evidence="9" type="ORF">AC625_10615</name>
</gene>
<proteinExistence type="inferred from homology"/>
<feature type="transmembrane region" description="Helical" evidence="7">
    <location>
        <begin position="108"/>
        <end position="130"/>
    </location>
</feature>
<dbReference type="InterPro" id="IPR035906">
    <property type="entry name" value="MetI-like_sf"/>
</dbReference>
<feature type="transmembrane region" description="Helical" evidence="7">
    <location>
        <begin position="12"/>
        <end position="31"/>
    </location>
</feature>
<feature type="transmembrane region" description="Helical" evidence="7">
    <location>
        <begin position="142"/>
        <end position="162"/>
    </location>
</feature>
<name>A0A0K9GTE2_9BACI</name>
<dbReference type="EMBL" id="LFZW01000001">
    <property type="protein sequence ID" value="KMY49920.1"/>
    <property type="molecule type" value="Genomic_DNA"/>
</dbReference>
<feature type="transmembrane region" description="Helical" evidence="7">
    <location>
        <begin position="72"/>
        <end position="96"/>
    </location>
</feature>
<dbReference type="SUPFAM" id="SSF161098">
    <property type="entry name" value="MetI-like"/>
    <property type="match status" value="1"/>
</dbReference>
<feature type="transmembrane region" description="Helical" evidence="7">
    <location>
        <begin position="183"/>
        <end position="206"/>
    </location>
</feature>
<keyword evidence="9" id="KW-0547">Nucleotide-binding</keyword>
<comment type="subcellular location">
    <subcellularLocation>
        <location evidence="1 7">Cell membrane</location>
        <topology evidence="1 7">Multi-pass membrane protein</topology>
    </subcellularLocation>
</comment>
<keyword evidence="9" id="KW-0067">ATP-binding</keyword>
<dbReference type="PATRIC" id="fig|1679170.3.peg.2372"/>
<evidence type="ECO:0000256" key="3">
    <source>
        <dbReference type="ARBA" id="ARBA00022475"/>
    </source>
</evidence>
<evidence type="ECO:0000259" key="8">
    <source>
        <dbReference type="PROSITE" id="PS50928"/>
    </source>
</evidence>
<evidence type="ECO:0000256" key="1">
    <source>
        <dbReference type="ARBA" id="ARBA00004651"/>
    </source>
</evidence>
<evidence type="ECO:0000256" key="4">
    <source>
        <dbReference type="ARBA" id="ARBA00022692"/>
    </source>
</evidence>
<protein>
    <submittedName>
        <fullName evidence="9">Sugar ABC transporter ATP-binding protein</fullName>
    </submittedName>
</protein>
<dbReference type="PANTHER" id="PTHR43744:SF12">
    <property type="entry name" value="ABC TRANSPORTER PERMEASE PROTEIN MG189-RELATED"/>
    <property type="match status" value="1"/>
</dbReference>
<dbReference type="PROSITE" id="PS50928">
    <property type="entry name" value="ABC_TM1"/>
    <property type="match status" value="1"/>
</dbReference>
<dbReference type="InterPro" id="IPR000515">
    <property type="entry name" value="MetI-like"/>
</dbReference>
<feature type="domain" description="ABC transmembrane type-1" evidence="8">
    <location>
        <begin position="73"/>
        <end position="262"/>
    </location>
</feature>
<keyword evidence="3" id="KW-1003">Cell membrane</keyword>
<evidence type="ECO:0000256" key="7">
    <source>
        <dbReference type="RuleBase" id="RU363032"/>
    </source>
</evidence>